<evidence type="ECO:0000256" key="6">
    <source>
        <dbReference type="ARBA" id="ARBA00022729"/>
    </source>
</evidence>
<dbReference type="CDD" id="cd00342">
    <property type="entry name" value="gram_neg_porins"/>
    <property type="match status" value="1"/>
</dbReference>
<keyword evidence="9" id="KW-0472">Membrane</keyword>
<dbReference type="RefSeq" id="WP_067335435.1">
    <property type="nucleotide sequence ID" value="NZ_JAPDKM010000001.1"/>
</dbReference>
<dbReference type="EMBL" id="LZNA01000018">
    <property type="protein sequence ID" value="OBX83096.1"/>
    <property type="molecule type" value="Genomic_DNA"/>
</dbReference>
<dbReference type="InterPro" id="IPR023614">
    <property type="entry name" value="Porin_dom_sf"/>
</dbReference>
<dbReference type="InterPro" id="IPR002299">
    <property type="entry name" value="Porin_Neis"/>
</dbReference>
<dbReference type="PANTHER" id="PTHR34501:SF9">
    <property type="entry name" value="MAJOR OUTER MEMBRANE PROTEIN P.IA"/>
    <property type="match status" value="1"/>
</dbReference>
<dbReference type="InterPro" id="IPR050298">
    <property type="entry name" value="Gram-neg_bact_OMP"/>
</dbReference>
<keyword evidence="10" id="KW-0998">Cell outer membrane</keyword>
<name>A0A1B8QHY7_9GAMM</name>
<protein>
    <recommendedName>
        <fullName evidence="12">Porin domain-containing protein</fullName>
    </recommendedName>
</protein>
<dbReference type="Pfam" id="PF13609">
    <property type="entry name" value="Porin_4"/>
    <property type="match status" value="1"/>
</dbReference>
<evidence type="ECO:0000256" key="9">
    <source>
        <dbReference type="ARBA" id="ARBA00023136"/>
    </source>
</evidence>
<evidence type="ECO:0000256" key="3">
    <source>
        <dbReference type="ARBA" id="ARBA00022448"/>
    </source>
</evidence>
<dbReference type="GO" id="GO:0046930">
    <property type="term" value="C:pore complex"/>
    <property type="evidence" value="ECO:0007669"/>
    <property type="project" value="UniProtKB-KW"/>
</dbReference>
<keyword evidence="6 11" id="KW-0732">Signal</keyword>
<sequence length="357" mass="38437">MKKLVLMAALAACGVSVANAAPTVYGKAFLTLDYVSGGDTDVTTTTDAYVNGKVSTNSTKTSTDGGDVTELNSNSSRIGLKGAENLTDNTDVVYQLEYGIDVDADDNGKKQFYSRDTYLGLANKQYGTLLAGRLSAIDDSINYVSQAVGQFDNSFGDAAWDGNRINNAFAYVSPDYNGMNFMAMYALDNKSEHNGLGHEGWGVGVKYEPEGQPYRGGITYIQAGDFKTTRISGAYDLNNTVGIGALYQLDKSKENDGKDENVFSISGTYQTASPWKVYAQADFIDNVAFNNDADSQQFVIGGKYAFSKQAIGHVYGGYRNNEYKEVVSNVKDGNGTVVKTKTETDGMAIGAGLEYLF</sequence>
<dbReference type="AlphaFoldDB" id="A0A1B8QHY7"/>
<feature type="domain" description="Porin" evidence="12">
    <location>
        <begin position="8"/>
        <end position="324"/>
    </location>
</feature>
<evidence type="ECO:0000256" key="4">
    <source>
        <dbReference type="ARBA" id="ARBA00022452"/>
    </source>
</evidence>
<evidence type="ECO:0000256" key="5">
    <source>
        <dbReference type="ARBA" id="ARBA00022692"/>
    </source>
</evidence>
<dbReference type="GO" id="GO:0015288">
    <property type="term" value="F:porin activity"/>
    <property type="evidence" value="ECO:0007669"/>
    <property type="project" value="UniProtKB-KW"/>
</dbReference>
<evidence type="ECO:0000313" key="14">
    <source>
        <dbReference type="Proteomes" id="UP000092616"/>
    </source>
</evidence>
<keyword evidence="4" id="KW-1134">Transmembrane beta strand</keyword>
<keyword evidence="5" id="KW-0812">Transmembrane</keyword>
<evidence type="ECO:0000256" key="7">
    <source>
        <dbReference type="ARBA" id="ARBA00023065"/>
    </source>
</evidence>
<organism evidence="13 14">
    <name type="scientific">Faucicola atlantae</name>
    <dbReference type="NCBI Taxonomy" id="34059"/>
    <lineage>
        <taxon>Bacteria</taxon>
        <taxon>Pseudomonadati</taxon>
        <taxon>Pseudomonadota</taxon>
        <taxon>Gammaproteobacteria</taxon>
        <taxon>Moraxellales</taxon>
        <taxon>Moraxellaceae</taxon>
        <taxon>Faucicola</taxon>
    </lineage>
</organism>
<keyword evidence="8" id="KW-0626">Porin</keyword>
<dbReference type="Proteomes" id="UP000092616">
    <property type="component" value="Unassembled WGS sequence"/>
</dbReference>
<evidence type="ECO:0000256" key="11">
    <source>
        <dbReference type="SAM" id="SignalP"/>
    </source>
</evidence>
<comment type="caution">
    <text evidence="13">The sequence shown here is derived from an EMBL/GenBank/DDBJ whole genome shotgun (WGS) entry which is preliminary data.</text>
</comment>
<keyword evidence="3" id="KW-0813">Transport</keyword>
<evidence type="ECO:0000256" key="1">
    <source>
        <dbReference type="ARBA" id="ARBA00004571"/>
    </source>
</evidence>
<dbReference type="PRINTS" id="PR00182">
    <property type="entry name" value="ECOLNEIPORIN"/>
</dbReference>
<evidence type="ECO:0000259" key="12">
    <source>
        <dbReference type="Pfam" id="PF13609"/>
    </source>
</evidence>
<comment type="subunit">
    <text evidence="2">Homotrimer.</text>
</comment>
<reference evidence="13 14" key="1">
    <citation type="submission" date="2016-06" db="EMBL/GenBank/DDBJ databases">
        <title>Draft genome of Moraxella atlantae CCUG 59586.</title>
        <authorList>
            <person name="Salva-Serra F."/>
            <person name="Engstrom-Jakobsson H."/>
            <person name="Thorell K."/>
            <person name="Gonzales-Siles L."/>
            <person name="Karlsson R."/>
            <person name="Boulund F."/>
            <person name="Engstrand L."/>
            <person name="Kristiansson E."/>
            <person name="Moore E."/>
        </authorList>
    </citation>
    <scope>NUCLEOTIDE SEQUENCE [LARGE SCALE GENOMIC DNA]</scope>
    <source>
        <strain evidence="13 14">CCUG 59586</strain>
    </source>
</reference>
<dbReference type="SUPFAM" id="SSF56935">
    <property type="entry name" value="Porins"/>
    <property type="match status" value="1"/>
</dbReference>
<proteinExistence type="predicted"/>
<accession>A0A1B8QHY7</accession>
<comment type="subcellular location">
    <subcellularLocation>
        <location evidence="1">Cell outer membrane</location>
        <topology evidence="1">Multi-pass membrane protein</topology>
    </subcellularLocation>
</comment>
<keyword evidence="7" id="KW-0406">Ion transport</keyword>
<dbReference type="InterPro" id="IPR033900">
    <property type="entry name" value="Gram_neg_porin_domain"/>
</dbReference>
<gene>
    <name evidence="13" type="ORF">A9306_05580</name>
</gene>
<evidence type="ECO:0000256" key="2">
    <source>
        <dbReference type="ARBA" id="ARBA00011233"/>
    </source>
</evidence>
<dbReference type="PANTHER" id="PTHR34501">
    <property type="entry name" value="PROTEIN YDDL-RELATED"/>
    <property type="match status" value="1"/>
</dbReference>
<evidence type="ECO:0000313" key="13">
    <source>
        <dbReference type="EMBL" id="OBX83096.1"/>
    </source>
</evidence>
<feature type="chain" id="PRO_5008612400" description="Porin domain-containing protein" evidence="11">
    <location>
        <begin position="21"/>
        <end position="357"/>
    </location>
</feature>
<keyword evidence="14" id="KW-1185">Reference proteome</keyword>
<dbReference type="OrthoDB" id="8957883at2"/>
<dbReference type="Gene3D" id="2.40.160.10">
    <property type="entry name" value="Porin"/>
    <property type="match status" value="1"/>
</dbReference>
<feature type="signal peptide" evidence="11">
    <location>
        <begin position="1"/>
        <end position="20"/>
    </location>
</feature>
<dbReference type="GO" id="GO:0009279">
    <property type="term" value="C:cell outer membrane"/>
    <property type="evidence" value="ECO:0007669"/>
    <property type="project" value="UniProtKB-SubCell"/>
</dbReference>
<dbReference type="InterPro" id="IPR001702">
    <property type="entry name" value="Porin_Gram-ve"/>
</dbReference>
<dbReference type="PRINTS" id="PR00184">
    <property type="entry name" value="NEISSPPORIN"/>
</dbReference>
<evidence type="ECO:0000256" key="10">
    <source>
        <dbReference type="ARBA" id="ARBA00023237"/>
    </source>
</evidence>
<dbReference type="GO" id="GO:0034220">
    <property type="term" value="P:monoatomic ion transmembrane transport"/>
    <property type="evidence" value="ECO:0007669"/>
    <property type="project" value="InterPro"/>
</dbReference>
<evidence type="ECO:0000256" key="8">
    <source>
        <dbReference type="ARBA" id="ARBA00023114"/>
    </source>
</evidence>